<accession>A0A8J6ITU3</accession>
<dbReference type="Proteomes" id="UP000601768">
    <property type="component" value="Unassembled WGS sequence"/>
</dbReference>
<feature type="chain" id="PRO_5035252792" evidence="1">
    <location>
        <begin position="19"/>
        <end position="173"/>
    </location>
</feature>
<organism evidence="2 3">
    <name type="scientific">Neptunicella marina</name>
    <dbReference type="NCBI Taxonomy" id="2125989"/>
    <lineage>
        <taxon>Bacteria</taxon>
        <taxon>Pseudomonadati</taxon>
        <taxon>Pseudomonadota</taxon>
        <taxon>Gammaproteobacteria</taxon>
        <taxon>Alteromonadales</taxon>
        <taxon>Alteromonadaceae</taxon>
        <taxon>Neptunicella</taxon>
    </lineage>
</organism>
<protein>
    <submittedName>
        <fullName evidence="2">YfiR family protein</fullName>
    </submittedName>
</protein>
<reference evidence="2" key="1">
    <citation type="journal article" date="2018" name="Int. J. Syst. Evol. Microbiol.">
        <title>Neptunicella marina gen. nov., sp. nov., isolated from surface seawater.</title>
        <authorList>
            <person name="Liu X."/>
            <person name="Lai Q."/>
            <person name="Du Y."/>
            <person name="Zhang X."/>
            <person name="Liu Z."/>
            <person name="Sun F."/>
            <person name="Shao Z."/>
        </authorList>
    </citation>
    <scope>NUCLEOTIDE SEQUENCE</scope>
    <source>
        <strain evidence="2">S27-2</strain>
    </source>
</reference>
<keyword evidence="1" id="KW-0732">Signal</keyword>
<sequence>MNRLLMLLLTIVSLSSVAAPIAPYQIRAPLLLHMVEFTDFPRARLNFDSLSLCFLEGPEFNHAQQLSQIHQKMIKSIPFSVVRMVQLHEFGSANCHMLFVSKAHETKELFEQMDEINQTTLTIGESKEFVQQGGLLSIVAGGQNMEIVINLTQLEKSPLKISSSVLKLATFVE</sequence>
<proteinExistence type="predicted"/>
<dbReference type="Pfam" id="PF13689">
    <property type="entry name" value="DUF4154"/>
    <property type="match status" value="1"/>
</dbReference>
<keyword evidence="3" id="KW-1185">Reference proteome</keyword>
<feature type="signal peptide" evidence="1">
    <location>
        <begin position="1"/>
        <end position="18"/>
    </location>
</feature>
<dbReference type="InterPro" id="IPR025293">
    <property type="entry name" value="YfiR/HmsC-like"/>
</dbReference>
<comment type="caution">
    <text evidence="2">The sequence shown here is derived from an EMBL/GenBank/DDBJ whole genome shotgun (WGS) entry which is preliminary data.</text>
</comment>
<reference evidence="2" key="2">
    <citation type="submission" date="2020-08" db="EMBL/GenBank/DDBJ databases">
        <authorList>
            <person name="Lai Q."/>
        </authorList>
    </citation>
    <scope>NUCLEOTIDE SEQUENCE</scope>
    <source>
        <strain evidence="2">S27-2</strain>
    </source>
</reference>
<dbReference type="EMBL" id="JACNEP010000006">
    <property type="protein sequence ID" value="MBC3766129.1"/>
    <property type="molecule type" value="Genomic_DNA"/>
</dbReference>
<evidence type="ECO:0000256" key="1">
    <source>
        <dbReference type="SAM" id="SignalP"/>
    </source>
</evidence>
<dbReference type="AlphaFoldDB" id="A0A8J6ITU3"/>
<evidence type="ECO:0000313" key="2">
    <source>
        <dbReference type="EMBL" id="MBC3766129.1"/>
    </source>
</evidence>
<name>A0A8J6ITU3_9ALTE</name>
<gene>
    <name evidence="2" type="ORF">H8B19_09570</name>
</gene>
<dbReference type="RefSeq" id="WP_186506601.1">
    <property type="nucleotide sequence ID" value="NZ_JACNEP010000006.1"/>
</dbReference>
<evidence type="ECO:0000313" key="3">
    <source>
        <dbReference type="Proteomes" id="UP000601768"/>
    </source>
</evidence>